<accession>A0ABU7LG16</accession>
<dbReference type="PRINTS" id="PR00385">
    <property type="entry name" value="P450"/>
</dbReference>
<evidence type="ECO:0000256" key="6">
    <source>
        <dbReference type="ARBA" id="ARBA00023004"/>
    </source>
</evidence>
<dbReference type="PANTHER" id="PTHR46696:SF4">
    <property type="entry name" value="BIOTIN BIOSYNTHESIS CYTOCHROME P450"/>
    <property type="match status" value="1"/>
</dbReference>
<sequence>MTGFDEIDFFTDASLVEDPYPYFEHLRSKCPVTHMPHHGVVAVTGYDEALEVYRNHEVYSSANAFLGPFPPLPFTPEGDDITAQLAAHRDQLPLNEHMVTMDPPEHTAQRALLKRLLTPKRLKENEEFMWRLADKQIDTFFGSGRMELLNDYAKPFALIVVADLLGVPEEDHDQFRDKLLTATARTLDENEELQVNPLEWLDAQFSGYIEDRRKNPRADVLTDLATATFPDGTLPEVIDVVRLATFLFAAGQETTARLLSSSIQVLAERPDIQKQLRDDRELIPAFIEETLRVESPVKTDFRLVLKNTTLRGIDLPAGTPVAILPGAINRDPDRFECPAEFRVDRENLREHIAFGRGVHSCPGGPLARVEAKVSIERFLDRMDDIQLDDAEHGPESDRKFTWEPTYLLRGLNNLHLKYDPIG</sequence>
<dbReference type="Proteomes" id="UP001336020">
    <property type="component" value="Unassembled WGS sequence"/>
</dbReference>
<dbReference type="SUPFAM" id="SSF48264">
    <property type="entry name" value="Cytochrome P450"/>
    <property type="match status" value="1"/>
</dbReference>
<proteinExistence type="inferred from homology"/>
<evidence type="ECO:0000256" key="7">
    <source>
        <dbReference type="ARBA" id="ARBA00023033"/>
    </source>
</evidence>
<evidence type="ECO:0000256" key="8">
    <source>
        <dbReference type="RuleBase" id="RU000461"/>
    </source>
</evidence>
<dbReference type="InterPro" id="IPR036396">
    <property type="entry name" value="Cyt_P450_sf"/>
</dbReference>
<dbReference type="PANTHER" id="PTHR46696">
    <property type="entry name" value="P450, PUTATIVE (EUROFUNG)-RELATED"/>
    <property type="match status" value="1"/>
</dbReference>
<dbReference type="PROSITE" id="PS00086">
    <property type="entry name" value="CYTOCHROME_P450"/>
    <property type="match status" value="1"/>
</dbReference>
<keyword evidence="5 8" id="KW-0560">Oxidoreductase</keyword>
<evidence type="ECO:0000313" key="9">
    <source>
        <dbReference type="EMBL" id="MEE2060224.1"/>
    </source>
</evidence>
<comment type="similarity">
    <text evidence="2 8">Belongs to the cytochrome P450 family.</text>
</comment>
<keyword evidence="7 8" id="KW-0503">Monooxygenase</keyword>
<evidence type="ECO:0000256" key="3">
    <source>
        <dbReference type="ARBA" id="ARBA00022617"/>
    </source>
</evidence>
<dbReference type="Pfam" id="PF00067">
    <property type="entry name" value="p450"/>
    <property type="match status" value="1"/>
</dbReference>
<reference evidence="9 10" key="1">
    <citation type="submission" date="2023-07" db="EMBL/GenBank/DDBJ databases">
        <authorList>
            <person name="Girao M."/>
            <person name="Carvalho M.F."/>
        </authorList>
    </citation>
    <scope>NUCLEOTIDE SEQUENCE [LARGE SCALE GENOMIC DNA]</scope>
    <source>
        <strain evidence="9 10">YIM65754</strain>
    </source>
</reference>
<dbReference type="RefSeq" id="WP_330135410.1">
    <property type="nucleotide sequence ID" value="NZ_JAUTXY010000011.1"/>
</dbReference>
<dbReference type="InterPro" id="IPR001128">
    <property type="entry name" value="Cyt_P450"/>
</dbReference>
<keyword evidence="4 8" id="KW-0479">Metal-binding</keyword>
<dbReference type="InterPro" id="IPR002397">
    <property type="entry name" value="Cyt_P450_B"/>
</dbReference>
<evidence type="ECO:0000313" key="10">
    <source>
        <dbReference type="Proteomes" id="UP001336020"/>
    </source>
</evidence>
<gene>
    <name evidence="9" type="ORF">Q7514_22135</name>
</gene>
<dbReference type="Gene3D" id="1.10.630.10">
    <property type="entry name" value="Cytochrome P450"/>
    <property type="match status" value="1"/>
</dbReference>
<keyword evidence="3 8" id="KW-0349">Heme</keyword>
<comment type="caution">
    <text evidence="9">The sequence shown here is derived from an EMBL/GenBank/DDBJ whole genome shotgun (WGS) entry which is preliminary data.</text>
</comment>
<name>A0ABU7LG16_9NOCA</name>
<evidence type="ECO:0000256" key="1">
    <source>
        <dbReference type="ARBA" id="ARBA00001971"/>
    </source>
</evidence>
<evidence type="ECO:0000256" key="5">
    <source>
        <dbReference type="ARBA" id="ARBA00023002"/>
    </source>
</evidence>
<evidence type="ECO:0000256" key="2">
    <source>
        <dbReference type="ARBA" id="ARBA00010617"/>
    </source>
</evidence>
<comment type="cofactor">
    <cofactor evidence="1">
        <name>heme</name>
        <dbReference type="ChEBI" id="CHEBI:30413"/>
    </cofactor>
</comment>
<dbReference type="PRINTS" id="PR00359">
    <property type="entry name" value="BP450"/>
</dbReference>
<dbReference type="EMBL" id="JAUTXY010000011">
    <property type="protein sequence ID" value="MEE2060224.1"/>
    <property type="molecule type" value="Genomic_DNA"/>
</dbReference>
<keyword evidence="6 8" id="KW-0408">Iron</keyword>
<evidence type="ECO:0000256" key="4">
    <source>
        <dbReference type="ARBA" id="ARBA00022723"/>
    </source>
</evidence>
<keyword evidence="10" id="KW-1185">Reference proteome</keyword>
<organism evidence="9 10">
    <name type="scientific">Rhodococcus artemisiae</name>
    <dbReference type="NCBI Taxonomy" id="714159"/>
    <lineage>
        <taxon>Bacteria</taxon>
        <taxon>Bacillati</taxon>
        <taxon>Actinomycetota</taxon>
        <taxon>Actinomycetes</taxon>
        <taxon>Mycobacteriales</taxon>
        <taxon>Nocardiaceae</taxon>
        <taxon>Rhodococcus</taxon>
    </lineage>
</organism>
<dbReference type="InterPro" id="IPR017972">
    <property type="entry name" value="Cyt_P450_CS"/>
</dbReference>
<protein>
    <submittedName>
        <fullName evidence="9">Cytochrome P450</fullName>
    </submittedName>
</protein>